<dbReference type="PANTHER" id="PTHR34825:SF1">
    <property type="entry name" value="AAA-ATPASE-LIKE DOMAIN-CONTAINING PROTEIN"/>
    <property type="match status" value="1"/>
</dbReference>
<comment type="caution">
    <text evidence="3">The sequence shown here is derived from an EMBL/GenBank/DDBJ whole genome shotgun (WGS) entry which is preliminary data.</text>
</comment>
<name>A0A1Y2AHM5_9FUNG</name>
<reference evidence="3 4" key="1">
    <citation type="submission" date="2016-08" db="EMBL/GenBank/DDBJ databases">
        <title>A Parts List for Fungal Cellulosomes Revealed by Comparative Genomics.</title>
        <authorList>
            <consortium name="DOE Joint Genome Institute"/>
            <person name="Haitjema C.H."/>
            <person name="Gilmore S.P."/>
            <person name="Henske J.K."/>
            <person name="Solomon K.V."/>
            <person name="De Groot R."/>
            <person name="Kuo A."/>
            <person name="Mondo S.J."/>
            <person name="Salamov A.A."/>
            <person name="Labutti K."/>
            <person name="Zhao Z."/>
            <person name="Chiniquy J."/>
            <person name="Barry K."/>
            <person name="Brewer H.M."/>
            <person name="Purvine S.O."/>
            <person name="Wright A.T."/>
            <person name="Boxma B."/>
            <person name="Van Alen T."/>
            <person name="Hackstein J.H."/>
            <person name="Baker S.E."/>
            <person name="Grigoriev I.V."/>
            <person name="O'Malley M.A."/>
        </authorList>
    </citation>
    <scope>NUCLEOTIDE SEQUENCE [LARGE SCALE GENOMIC DNA]</scope>
    <source>
        <strain evidence="3 4">G1</strain>
    </source>
</reference>
<accession>A0A1Y2AHM5</accession>
<evidence type="ECO:0000313" key="3">
    <source>
        <dbReference type="EMBL" id="ORY22071.1"/>
    </source>
</evidence>
<dbReference type="AlphaFoldDB" id="A0A1Y2AHM5"/>
<dbReference type="InterPro" id="IPR027417">
    <property type="entry name" value="P-loop_NTPase"/>
</dbReference>
<dbReference type="STRING" id="1754190.A0A1Y2AHM5"/>
<dbReference type="Pfam" id="PF09820">
    <property type="entry name" value="AAA-ATPase_like"/>
    <property type="match status" value="2"/>
</dbReference>
<feature type="region of interest" description="Disordered" evidence="1">
    <location>
        <begin position="419"/>
        <end position="438"/>
    </location>
</feature>
<dbReference type="SUPFAM" id="SSF52540">
    <property type="entry name" value="P-loop containing nucleoside triphosphate hydrolases"/>
    <property type="match status" value="1"/>
</dbReference>
<dbReference type="PANTHER" id="PTHR34825">
    <property type="entry name" value="CONSERVED PROTEIN, WITH A WEAK D-GALACTARATE DEHYDRATASE/ALTRONATE HYDROLASE DOMAIN"/>
    <property type="match status" value="1"/>
</dbReference>
<sequence length="1131" mass="135526">MKRSNENENENENDFRSENNEKKRKIIDENELIKKFLCSNFYIDKTLLIKDFIEDKSSIIRVITPSGYGKTVNLNMLRYFFEMNYKDENNNENKKFFEDLNIAKETKDGESYIDLYQGKFPVVYINFDDIYLKKSFDETIENFKHFVQKLYSYYGNIKNENLSDYEKEMIKKFKNRKANIYDLEDSISNLCEYLYNTFKKKIILLIDNYDSPILNSLNTNFFDDLYSFHQELLSNIFQNKRYIFKSFITDMDYLLQNGFIEKSIPKLSYFKMLKKEYINNRDIIWTLLIKYGYLIIADNDNIISNNKKLKIRNKEIEEFIKMKFSNWKNNFYNNFKYSEIIDLFIKNYDEEKIQEFLENSINKENYSPNEDLNNWYALIYSLLSLNNQYVIVTKNNYSERNNIRELLYVHKDYLDRLNNNYENNNNSNSNNSNESNKKNDQFSPYLSEIFYITINVVPEENRIKEGCIQALDNNEEFLFNGLELKNIYDKIIKFGISVCGNKCGVIYEINYGNKFKRKEMATEVYCGENYDDLYEKGYYFIDKTRMINKLIEKGNAVYLITRPRRFGKSLNLKMIQKFFEKHTKGDSKGNDVFDGLEVSKDRKNMRECHKYPVIYLNFKDNESKTYESAIMYLKSKISSQFKYQREKIDFKKLDTSDQEVWNKIEKEEEDMNKLNKSIQFLCQCLIEKKFYKRKCIVLIDEYDKILINSFENGYYEMFIGIVRSFFSNIFKGNEYLYFGIITGCLGLELKTFYSGLNNIHEHTLLSDHLFYDCYGFTESELKKILSHFEIPLKEENKIQKDYDGYSCGYGNRMIKNLYNPYSIMKFISNNKNKKDDHLFKNYWFSSWSDNILNKIIKENEFFFKKDFLSLLYGNVIIVEIKEILPLKKNYLKDEVWTVLLHSGYITLSDKEGYKQNIKEMDDQIIKLLLGESKLNENDVNEDLIKKYKNNQSNKHLDNNMYYIKIPNNEIFNCFIAKLKESLKNKIKDDNYINNFINGLFNKDIDTINSNLNDYLTCLSQYHLFANEKEYEKVYQVLLMQIFIFCKIYGLTAEENSGLENCDDNLLHKECENAINQIIEKKYKMKHEKNGYSTFINYGIAFWKKTCRIEMKINDNEIEDPSKKNYNNDSNN</sequence>
<evidence type="ECO:0000313" key="4">
    <source>
        <dbReference type="Proteomes" id="UP000193920"/>
    </source>
</evidence>
<keyword evidence="4" id="KW-1185">Reference proteome</keyword>
<protein>
    <recommendedName>
        <fullName evidence="2">AAA-ATPase-like domain-containing protein</fullName>
    </recommendedName>
</protein>
<dbReference type="Proteomes" id="UP000193920">
    <property type="component" value="Unassembled WGS sequence"/>
</dbReference>
<feature type="domain" description="AAA-ATPase-like" evidence="2">
    <location>
        <begin position="528"/>
        <end position="745"/>
    </location>
</feature>
<evidence type="ECO:0000259" key="2">
    <source>
        <dbReference type="Pfam" id="PF09820"/>
    </source>
</evidence>
<evidence type="ECO:0000256" key="1">
    <source>
        <dbReference type="SAM" id="MobiDB-lite"/>
    </source>
</evidence>
<organism evidence="3 4">
    <name type="scientific">Neocallimastix californiae</name>
    <dbReference type="NCBI Taxonomy" id="1754190"/>
    <lineage>
        <taxon>Eukaryota</taxon>
        <taxon>Fungi</taxon>
        <taxon>Fungi incertae sedis</taxon>
        <taxon>Chytridiomycota</taxon>
        <taxon>Chytridiomycota incertae sedis</taxon>
        <taxon>Neocallimastigomycetes</taxon>
        <taxon>Neocallimastigales</taxon>
        <taxon>Neocallimastigaceae</taxon>
        <taxon>Neocallimastix</taxon>
    </lineage>
</organism>
<feature type="compositionally biased region" description="Low complexity" evidence="1">
    <location>
        <begin position="419"/>
        <end position="434"/>
    </location>
</feature>
<dbReference type="OrthoDB" id="2111466at2759"/>
<feature type="domain" description="AAA-ATPase-like" evidence="2">
    <location>
        <begin position="41"/>
        <end position="250"/>
    </location>
</feature>
<proteinExistence type="predicted"/>
<gene>
    <name evidence="3" type="ORF">LY90DRAFT_676008</name>
</gene>
<dbReference type="InterPro" id="IPR018631">
    <property type="entry name" value="AAA-ATPase-like_dom"/>
</dbReference>
<dbReference type="EMBL" id="MCOG01000253">
    <property type="protein sequence ID" value="ORY22071.1"/>
    <property type="molecule type" value="Genomic_DNA"/>
</dbReference>